<feature type="transmembrane region" description="Helical" evidence="1">
    <location>
        <begin position="164"/>
        <end position="187"/>
    </location>
</feature>
<dbReference type="RefSeq" id="WP_191842654.1">
    <property type="nucleotide sequence ID" value="NZ_BAAALB010000027.1"/>
</dbReference>
<accession>A0A8J3JXX2</accession>
<feature type="transmembrane region" description="Helical" evidence="1">
    <location>
        <begin position="199"/>
        <end position="220"/>
    </location>
</feature>
<dbReference type="Pfam" id="PF22564">
    <property type="entry name" value="HAAS"/>
    <property type="match status" value="1"/>
</dbReference>
<name>A0A8J3JXX2_9ACTN</name>
<reference evidence="2 3" key="1">
    <citation type="submission" date="2021-01" db="EMBL/GenBank/DDBJ databases">
        <title>Whole genome shotgun sequence of Catellatospora chokoriensis NBRC 107358.</title>
        <authorList>
            <person name="Komaki H."/>
            <person name="Tamura T."/>
        </authorList>
    </citation>
    <scope>NUCLEOTIDE SEQUENCE [LARGE SCALE GENOMIC DNA]</scope>
    <source>
        <strain evidence="2 3">NBRC 107358</strain>
    </source>
</reference>
<feature type="transmembrane region" description="Helical" evidence="1">
    <location>
        <begin position="118"/>
        <end position="143"/>
    </location>
</feature>
<keyword evidence="1" id="KW-1133">Transmembrane helix</keyword>
<keyword evidence="1" id="KW-0472">Membrane</keyword>
<evidence type="ECO:0000313" key="2">
    <source>
        <dbReference type="EMBL" id="GIF93081.1"/>
    </source>
</evidence>
<dbReference type="Proteomes" id="UP000619293">
    <property type="component" value="Unassembled WGS sequence"/>
</dbReference>
<dbReference type="AlphaFoldDB" id="A0A8J3JXX2"/>
<feature type="transmembrane region" description="Helical" evidence="1">
    <location>
        <begin position="95"/>
        <end position="112"/>
    </location>
</feature>
<keyword evidence="1" id="KW-0812">Transmembrane</keyword>
<protein>
    <submittedName>
        <fullName evidence="2">Uncharacterized protein</fullName>
    </submittedName>
</protein>
<evidence type="ECO:0000256" key="1">
    <source>
        <dbReference type="SAM" id="Phobius"/>
    </source>
</evidence>
<evidence type="ECO:0000313" key="3">
    <source>
        <dbReference type="Proteomes" id="UP000619293"/>
    </source>
</evidence>
<gene>
    <name evidence="2" type="ORF">Cch02nite_65250</name>
</gene>
<dbReference type="InterPro" id="IPR047928">
    <property type="entry name" value="Perm_prefix_1"/>
</dbReference>
<comment type="caution">
    <text evidence="2">The sequence shown here is derived from an EMBL/GenBank/DDBJ whole genome shotgun (WGS) entry which is preliminary data.</text>
</comment>
<keyword evidence="3" id="KW-1185">Reference proteome</keyword>
<sequence>MANSRMSSAPTADGNQVFDRYLAELAARLHGPRRVRARILSEIHDSLVDALDARTDNGAPLETAAAAAVSEFGDPATVAHSFAGELATVSARHTIAAFILTGPLVGIWWLLLLRPHPWQAGALALLAAIPAVPLIAIAIATAAATFARTGKLTRWLPETTPRNALTAAIAVAALCMAGDLTVLSVLAGKILTGSAVNTGLAIIGASASTLRAAVAATVLVRCLRSRRQL</sequence>
<organism evidence="2 3">
    <name type="scientific">Catellatospora chokoriensis</name>
    <dbReference type="NCBI Taxonomy" id="310353"/>
    <lineage>
        <taxon>Bacteria</taxon>
        <taxon>Bacillati</taxon>
        <taxon>Actinomycetota</taxon>
        <taxon>Actinomycetes</taxon>
        <taxon>Micromonosporales</taxon>
        <taxon>Micromonosporaceae</taxon>
        <taxon>Catellatospora</taxon>
    </lineage>
</organism>
<dbReference type="EMBL" id="BONG01000055">
    <property type="protein sequence ID" value="GIF93081.1"/>
    <property type="molecule type" value="Genomic_DNA"/>
</dbReference>
<dbReference type="NCBIfam" id="NF038403">
    <property type="entry name" value="perm_prefix_1"/>
    <property type="match status" value="1"/>
</dbReference>
<proteinExistence type="predicted"/>